<feature type="binding site" evidence="7">
    <location>
        <position position="41"/>
    </location>
    <ligand>
        <name>UDP-N-acetyl-alpha-D-muramoyl-L-alanyl-D-glutamate</name>
        <dbReference type="ChEBI" id="CHEBI:83900"/>
    </ligand>
</feature>
<comment type="pathway">
    <text evidence="7 8">Cell wall biogenesis; peptidoglycan biosynthesis.</text>
</comment>
<feature type="domain" description="Mur ligase C-terminal" evidence="10">
    <location>
        <begin position="348"/>
        <end position="480"/>
    </location>
</feature>
<dbReference type="GO" id="GO:0008360">
    <property type="term" value="P:regulation of cell shape"/>
    <property type="evidence" value="ECO:0007669"/>
    <property type="project" value="UniProtKB-KW"/>
</dbReference>
<feature type="modified residue" description="N6-carboxylysine" evidence="7">
    <location>
        <position position="233"/>
    </location>
</feature>
<dbReference type="GO" id="GO:0005524">
    <property type="term" value="F:ATP binding"/>
    <property type="evidence" value="ECO:0007669"/>
    <property type="project" value="UniProtKB-UniRule"/>
</dbReference>
<evidence type="ECO:0000256" key="6">
    <source>
        <dbReference type="ARBA" id="ARBA00023316"/>
    </source>
</evidence>
<feature type="binding site" evidence="7">
    <location>
        <begin position="124"/>
        <end position="130"/>
    </location>
    <ligand>
        <name>ATP</name>
        <dbReference type="ChEBI" id="CHEBI:30616"/>
    </ligand>
</feature>
<dbReference type="Pfam" id="PF02875">
    <property type="entry name" value="Mur_ligase_C"/>
    <property type="match status" value="1"/>
</dbReference>
<comment type="subcellular location">
    <subcellularLocation>
        <location evidence="7 8">Cytoplasm</location>
    </subcellularLocation>
</comment>
<dbReference type="NCBIfam" id="NF001124">
    <property type="entry name" value="PRK00139.1-2"/>
    <property type="match status" value="1"/>
</dbReference>
<dbReference type="InterPro" id="IPR036615">
    <property type="entry name" value="Mur_ligase_C_dom_sf"/>
</dbReference>
<dbReference type="AlphaFoldDB" id="A0AB35MJR2"/>
<dbReference type="GO" id="GO:0009252">
    <property type="term" value="P:peptidoglycan biosynthetic process"/>
    <property type="evidence" value="ECO:0007669"/>
    <property type="project" value="UniProtKB-UniRule"/>
</dbReference>
<dbReference type="GO" id="GO:0005737">
    <property type="term" value="C:cytoplasm"/>
    <property type="evidence" value="ECO:0007669"/>
    <property type="project" value="UniProtKB-SubCell"/>
</dbReference>
<comment type="cofactor">
    <cofactor evidence="7">
        <name>Mg(2+)</name>
        <dbReference type="ChEBI" id="CHEBI:18420"/>
    </cofactor>
</comment>
<evidence type="ECO:0000256" key="7">
    <source>
        <dbReference type="HAMAP-Rule" id="MF_00208"/>
    </source>
</evidence>
<evidence type="ECO:0000259" key="9">
    <source>
        <dbReference type="Pfam" id="PF01225"/>
    </source>
</evidence>
<comment type="similarity">
    <text evidence="1 7">Belongs to the MurCDEF family. MurE subfamily.</text>
</comment>
<keyword evidence="4 7" id="KW-0573">Peptidoglycan synthesis</keyword>
<evidence type="ECO:0000256" key="8">
    <source>
        <dbReference type="RuleBase" id="RU004135"/>
    </source>
</evidence>
<dbReference type="GO" id="GO:0000287">
    <property type="term" value="F:magnesium ion binding"/>
    <property type="evidence" value="ECO:0007669"/>
    <property type="project" value="UniProtKB-UniRule"/>
</dbReference>
<keyword evidence="7" id="KW-0460">Magnesium</keyword>
<keyword evidence="7" id="KW-0547">Nucleotide-binding</keyword>
<dbReference type="EC" id="6.3.2.-" evidence="7"/>
<dbReference type="EMBL" id="JAUHQB010000007">
    <property type="protein sequence ID" value="MDN4483967.1"/>
    <property type="molecule type" value="Genomic_DNA"/>
</dbReference>
<dbReference type="InterPro" id="IPR004101">
    <property type="entry name" value="Mur_ligase_C"/>
</dbReference>
<keyword evidence="6 7" id="KW-0961">Cell wall biogenesis/degradation</keyword>
<organism evidence="12 13">
    <name type="scientific">Demequina lignilytica</name>
    <dbReference type="NCBI Taxonomy" id="3051663"/>
    <lineage>
        <taxon>Bacteria</taxon>
        <taxon>Bacillati</taxon>
        <taxon>Actinomycetota</taxon>
        <taxon>Actinomycetes</taxon>
        <taxon>Micrococcales</taxon>
        <taxon>Demequinaceae</taxon>
        <taxon>Demequina</taxon>
    </lineage>
</organism>
<accession>A0AB35MJR2</accession>
<evidence type="ECO:0000259" key="11">
    <source>
        <dbReference type="Pfam" id="PF08245"/>
    </source>
</evidence>
<evidence type="ECO:0000313" key="12">
    <source>
        <dbReference type="EMBL" id="MDN4483967.1"/>
    </source>
</evidence>
<evidence type="ECO:0000256" key="5">
    <source>
        <dbReference type="ARBA" id="ARBA00023306"/>
    </source>
</evidence>
<dbReference type="NCBIfam" id="TIGR01085">
    <property type="entry name" value="murE"/>
    <property type="match status" value="1"/>
</dbReference>
<gene>
    <name evidence="7" type="primary">murE</name>
    <name evidence="12" type="ORF">QQ002_10500</name>
</gene>
<comment type="function">
    <text evidence="7">Catalyzes the addition of an amino acid to the nucleotide precursor UDP-N-acetylmuramoyl-L-alanyl-D-glutamate (UMAG) in the biosynthesis of bacterial cell-wall peptidoglycan.</text>
</comment>
<sequence length="512" mass="53640">MPDLAMRPMSVAGALLSAIEARVGGDLRGADVRLTGATVDSRAVAPGDLFCALPGDNVHGAAFAAQAASNGAAAILTDLAGEDLAVATGLPVLVSTHARRSAALAAAEIYGDPSRRMPVIGVTGTNGKTTTSFLVEGALRAAHATVGLLGTVEMRIGEEAEPSTRTTTEAPMLQGLLARMVEAGAGAAVMEASSQAIALERVTATRFAVVLFTNLSYEHLDFHHTMEEYFEEKARIFTPEFAERAVVLVDDEWGRLLVDEVTVPVETVATRPGSPWADWNAIDAQPTPTGGMRFVLVAPDRSRHDVEIGLPGLINVSNAAGAIVSAHAAGVPLADAIRGVETARPVPGRTEIVTVRDATTPMTVVDYAHTPDGIASVLEAMRLVTPGRIIIVFGCDGLRDDSKRPGLGSAAAAHADVVVVTDENPRTEPPEHIRARILEGVDAERPDRHDVLEIFPRVAAVEAAIRMAGPEDTVIATGKGHETTQEIDGVHHPYTDAGAFLAALEAVRGERA</sequence>
<dbReference type="Pfam" id="PF01225">
    <property type="entry name" value="Mur_ligase"/>
    <property type="match status" value="1"/>
</dbReference>
<dbReference type="InterPro" id="IPR013221">
    <property type="entry name" value="Mur_ligase_cen"/>
</dbReference>
<keyword evidence="5 7" id="KW-0131">Cell cycle</keyword>
<evidence type="ECO:0000256" key="2">
    <source>
        <dbReference type="ARBA" id="ARBA00022618"/>
    </source>
</evidence>
<reference evidence="12 13" key="1">
    <citation type="submission" date="2023-06" db="EMBL/GenBank/DDBJ databases">
        <title>SYSU T0a273.</title>
        <authorList>
            <person name="Gao L."/>
            <person name="Fang B.-Z."/>
            <person name="Li W.-J."/>
        </authorList>
    </citation>
    <scope>NUCLEOTIDE SEQUENCE [LARGE SCALE GENOMIC DNA]</scope>
    <source>
        <strain evidence="12 13">SYSU T0a273</strain>
    </source>
</reference>
<protein>
    <recommendedName>
        <fullName evidence="7">UDP-N-acetylmuramyl-tripeptide synthetase</fullName>
        <ecNumber evidence="7">6.3.2.-</ecNumber>
    </recommendedName>
    <alternativeName>
        <fullName evidence="7">UDP-MurNAc-tripeptide synthetase</fullName>
    </alternativeName>
</protein>
<evidence type="ECO:0000256" key="3">
    <source>
        <dbReference type="ARBA" id="ARBA00022960"/>
    </source>
</evidence>
<keyword evidence="7" id="KW-0963">Cytoplasm</keyword>
<dbReference type="PANTHER" id="PTHR23135">
    <property type="entry name" value="MUR LIGASE FAMILY MEMBER"/>
    <property type="match status" value="1"/>
</dbReference>
<feature type="binding site" evidence="7">
    <location>
        <position position="193"/>
    </location>
    <ligand>
        <name>UDP-N-acetyl-alpha-D-muramoyl-L-alanyl-D-glutamate</name>
        <dbReference type="ChEBI" id="CHEBI:83900"/>
    </ligand>
</feature>
<dbReference type="GO" id="GO:0051301">
    <property type="term" value="P:cell division"/>
    <property type="evidence" value="ECO:0007669"/>
    <property type="project" value="UniProtKB-KW"/>
</dbReference>
<evidence type="ECO:0000256" key="4">
    <source>
        <dbReference type="ARBA" id="ARBA00022984"/>
    </source>
</evidence>
<keyword evidence="2 7" id="KW-0132">Cell division</keyword>
<keyword evidence="7 12" id="KW-0436">Ligase</keyword>
<keyword evidence="3 7" id="KW-0133">Cell shape</keyword>
<keyword evidence="7" id="KW-0067">ATP-binding</keyword>
<dbReference type="NCBIfam" id="NF001126">
    <property type="entry name" value="PRK00139.1-4"/>
    <property type="match status" value="1"/>
</dbReference>
<dbReference type="InterPro" id="IPR005761">
    <property type="entry name" value="UDP-N-AcMur-Glu-dNH2Pim_ligase"/>
</dbReference>
<evidence type="ECO:0000313" key="13">
    <source>
        <dbReference type="Proteomes" id="UP001172756"/>
    </source>
</evidence>
<dbReference type="SUPFAM" id="SSF53623">
    <property type="entry name" value="MurD-like peptide ligases, catalytic domain"/>
    <property type="match status" value="1"/>
</dbReference>
<dbReference type="RefSeq" id="WP_301160671.1">
    <property type="nucleotide sequence ID" value="NZ_JAUHQB010000007.1"/>
</dbReference>
<dbReference type="InterPro" id="IPR036565">
    <property type="entry name" value="Mur-like_cat_sf"/>
</dbReference>
<dbReference type="SUPFAM" id="SSF53244">
    <property type="entry name" value="MurD-like peptide ligases, peptide-binding domain"/>
    <property type="match status" value="1"/>
</dbReference>
<dbReference type="SUPFAM" id="SSF63418">
    <property type="entry name" value="MurE/MurF N-terminal domain"/>
    <property type="match status" value="1"/>
</dbReference>
<dbReference type="InterPro" id="IPR035911">
    <property type="entry name" value="MurE/MurF_N"/>
</dbReference>
<dbReference type="GO" id="GO:0071555">
    <property type="term" value="P:cell wall organization"/>
    <property type="evidence" value="ECO:0007669"/>
    <property type="project" value="UniProtKB-KW"/>
</dbReference>
<comment type="caution">
    <text evidence="12">The sequence shown here is derived from an EMBL/GenBank/DDBJ whole genome shotgun (WGS) entry which is preliminary data.</text>
</comment>
<feature type="domain" description="Mur ligase central" evidence="11">
    <location>
        <begin position="122"/>
        <end position="325"/>
    </location>
</feature>
<dbReference type="HAMAP" id="MF_00208">
    <property type="entry name" value="MurE"/>
    <property type="match status" value="1"/>
</dbReference>
<dbReference type="Pfam" id="PF08245">
    <property type="entry name" value="Mur_ligase_M"/>
    <property type="match status" value="1"/>
</dbReference>
<dbReference type="InterPro" id="IPR000713">
    <property type="entry name" value="Mur_ligase_N"/>
</dbReference>
<dbReference type="GO" id="GO:0016881">
    <property type="term" value="F:acid-amino acid ligase activity"/>
    <property type="evidence" value="ECO:0007669"/>
    <property type="project" value="UniProtKB-UniRule"/>
</dbReference>
<dbReference type="Gene3D" id="3.90.190.20">
    <property type="entry name" value="Mur ligase, C-terminal domain"/>
    <property type="match status" value="1"/>
</dbReference>
<dbReference type="PANTHER" id="PTHR23135:SF4">
    <property type="entry name" value="UDP-N-ACETYLMURAMOYL-L-ALANYL-D-GLUTAMATE--2,6-DIAMINOPIMELATE LIGASE MURE HOMOLOG, CHLOROPLASTIC"/>
    <property type="match status" value="1"/>
</dbReference>
<evidence type="ECO:0000256" key="1">
    <source>
        <dbReference type="ARBA" id="ARBA00005898"/>
    </source>
</evidence>
<dbReference type="Gene3D" id="3.40.1390.10">
    <property type="entry name" value="MurE/MurF, N-terminal domain"/>
    <property type="match status" value="1"/>
</dbReference>
<name>A0AB35MJR2_9MICO</name>
<feature type="binding site" evidence="7">
    <location>
        <position position="201"/>
    </location>
    <ligand>
        <name>UDP-N-acetyl-alpha-D-muramoyl-L-alanyl-D-glutamate</name>
        <dbReference type="ChEBI" id="CHEBI:83900"/>
    </ligand>
</feature>
<proteinExistence type="inferred from homology"/>
<dbReference type="Gene3D" id="3.40.1190.10">
    <property type="entry name" value="Mur-like, catalytic domain"/>
    <property type="match status" value="1"/>
</dbReference>
<dbReference type="Proteomes" id="UP001172756">
    <property type="component" value="Unassembled WGS sequence"/>
</dbReference>
<feature type="binding site" evidence="7">
    <location>
        <begin position="166"/>
        <end position="167"/>
    </location>
    <ligand>
        <name>UDP-N-acetyl-alpha-D-muramoyl-L-alanyl-D-glutamate</name>
        <dbReference type="ChEBI" id="CHEBI:83900"/>
    </ligand>
</feature>
<comment type="PTM">
    <text evidence="7">Carboxylation is probably crucial for Mg(2+) binding and, consequently, for the gamma-phosphate positioning of ATP.</text>
</comment>
<feature type="domain" description="Mur ligase N-terminal catalytic" evidence="9">
    <location>
        <begin position="35"/>
        <end position="81"/>
    </location>
</feature>
<evidence type="ECO:0000259" key="10">
    <source>
        <dbReference type="Pfam" id="PF02875"/>
    </source>
</evidence>
<comment type="caution">
    <text evidence="7">Lacks conserved residue(s) required for the propagation of feature annotation.</text>
</comment>